<dbReference type="EMBL" id="BART01009110">
    <property type="protein sequence ID" value="GAG63037.1"/>
    <property type="molecule type" value="Genomic_DNA"/>
</dbReference>
<reference evidence="3" key="1">
    <citation type="journal article" date="2014" name="Front. Microbiol.">
        <title>High frequency of phylogenetically diverse reductive dehalogenase-homologous genes in deep subseafloor sedimentary metagenomes.</title>
        <authorList>
            <person name="Kawai M."/>
            <person name="Futagami T."/>
            <person name="Toyoda A."/>
            <person name="Takaki Y."/>
            <person name="Nishi S."/>
            <person name="Hori S."/>
            <person name="Arai W."/>
            <person name="Tsubouchi T."/>
            <person name="Morono Y."/>
            <person name="Uchiyama I."/>
            <person name="Ito T."/>
            <person name="Fujiyama A."/>
            <person name="Inagaki F."/>
            <person name="Takami H."/>
        </authorList>
    </citation>
    <scope>NUCLEOTIDE SEQUENCE</scope>
    <source>
        <strain evidence="3">Expedition CK06-06</strain>
    </source>
</reference>
<keyword evidence="1" id="KW-0472">Membrane</keyword>
<evidence type="ECO:0000256" key="1">
    <source>
        <dbReference type="SAM" id="Phobius"/>
    </source>
</evidence>
<accession>X0ZYT2</accession>
<dbReference type="AlphaFoldDB" id="X0ZYT2"/>
<name>X0ZYT2_9ZZZZ</name>
<sequence>VDYDEISLGELLRRTSTKYPDSNAIYFEGFRMTYKELNEAVDKYATGLSKLGVKEGDVVLIDLPNMPQFVICFYAIARLGAIANPIIPLNRFTEILHQANDSKGKILIILDVLFEEHLHGKDLSEMEDLEHIIITGIAEYLPKLKAKLGTMLGKVPRMKNWPEQIGDIKCHKFQDILQNGIPINVPAVKINPKEDIGVLIYTGGTTGLPKGVMLSHYNLVVNARQGHIWAIKQLPELDDTAGKGGMVVVLPLAHLFALSVAMNLGIFMGYQLILFIQPPREKMSKILDIIKKEKATFIPGVPTVWNIGREFSCILQENPINQRLAYLKQ</sequence>
<comment type="caution">
    <text evidence="3">The sequence shown here is derived from an EMBL/GenBank/DDBJ whole genome shotgun (WGS) entry which is preliminary data.</text>
</comment>
<dbReference type="PANTHER" id="PTHR43767">
    <property type="entry name" value="LONG-CHAIN-FATTY-ACID--COA LIGASE"/>
    <property type="match status" value="1"/>
</dbReference>
<dbReference type="InterPro" id="IPR050237">
    <property type="entry name" value="ATP-dep_AMP-bd_enzyme"/>
</dbReference>
<dbReference type="SUPFAM" id="SSF56801">
    <property type="entry name" value="Acetyl-CoA synthetase-like"/>
    <property type="match status" value="1"/>
</dbReference>
<dbReference type="InterPro" id="IPR000873">
    <property type="entry name" value="AMP-dep_synth/lig_dom"/>
</dbReference>
<keyword evidence="1" id="KW-0812">Transmembrane</keyword>
<organism evidence="3">
    <name type="scientific">marine sediment metagenome</name>
    <dbReference type="NCBI Taxonomy" id="412755"/>
    <lineage>
        <taxon>unclassified sequences</taxon>
        <taxon>metagenomes</taxon>
        <taxon>ecological metagenomes</taxon>
    </lineage>
</organism>
<protein>
    <recommendedName>
        <fullName evidence="2">AMP-dependent synthetase/ligase domain-containing protein</fullName>
    </recommendedName>
</protein>
<dbReference type="Gene3D" id="3.40.50.980">
    <property type="match status" value="2"/>
</dbReference>
<evidence type="ECO:0000313" key="3">
    <source>
        <dbReference type="EMBL" id="GAG63037.1"/>
    </source>
</evidence>
<gene>
    <name evidence="3" type="ORF">S01H4_20284</name>
</gene>
<proteinExistence type="predicted"/>
<feature type="non-terminal residue" evidence="3">
    <location>
        <position position="1"/>
    </location>
</feature>
<dbReference type="Pfam" id="PF00501">
    <property type="entry name" value="AMP-binding"/>
    <property type="match status" value="1"/>
</dbReference>
<evidence type="ECO:0000259" key="2">
    <source>
        <dbReference type="Pfam" id="PF00501"/>
    </source>
</evidence>
<keyword evidence="1" id="KW-1133">Transmembrane helix</keyword>
<dbReference type="PROSITE" id="PS00455">
    <property type="entry name" value="AMP_BINDING"/>
    <property type="match status" value="1"/>
</dbReference>
<dbReference type="PANTHER" id="PTHR43767:SF1">
    <property type="entry name" value="NONRIBOSOMAL PEPTIDE SYNTHASE PES1 (EUROFUNG)-RELATED"/>
    <property type="match status" value="1"/>
</dbReference>
<dbReference type="InterPro" id="IPR020845">
    <property type="entry name" value="AMP-binding_CS"/>
</dbReference>
<feature type="domain" description="AMP-dependent synthetase/ligase" evidence="2">
    <location>
        <begin position="13"/>
        <end position="307"/>
    </location>
</feature>
<feature type="transmembrane region" description="Helical" evidence="1">
    <location>
        <begin position="255"/>
        <end position="276"/>
    </location>
</feature>